<evidence type="ECO:0000313" key="2">
    <source>
        <dbReference type="EMBL" id="OUN89506.1"/>
    </source>
</evidence>
<evidence type="ECO:0000256" key="1">
    <source>
        <dbReference type="SAM" id="MobiDB-lite"/>
    </source>
</evidence>
<protein>
    <submittedName>
        <fullName evidence="2">Uncharacterized protein</fullName>
    </submittedName>
</protein>
<reference evidence="3" key="1">
    <citation type="submission" date="2017-04" db="EMBL/GenBank/DDBJ databases">
        <title>Function of individual gut microbiota members based on whole genome sequencing of pure cultures obtained from chicken caecum.</title>
        <authorList>
            <person name="Medvecky M."/>
            <person name="Cejkova D."/>
            <person name="Polansky O."/>
            <person name="Karasova D."/>
            <person name="Kubasova T."/>
            <person name="Cizek A."/>
            <person name="Rychlik I."/>
        </authorList>
    </citation>
    <scope>NUCLEOTIDE SEQUENCE [LARGE SCALE GENOMIC DNA]</scope>
    <source>
        <strain evidence="3">An5</strain>
    </source>
</reference>
<accession>A0A1Y3XV97</accession>
<evidence type="ECO:0000313" key="3">
    <source>
        <dbReference type="Proteomes" id="UP000195781"/>
    </source>
</evidence>
<sequence>MNTRTTVLAGRIDAALDSMVPPELIAASLSVLARAPWERYCGDAKARRMCHRIATSGMTGLYLESYGAELPEWTGDVGGIARLAMILDATARNAQDHNALVALTASREALVDGLLDPIRKYTMWNSKAREQKETGQASDDTGRETSRSQRRRSPRYDFAHMARKYCGNDLNAAEARALFYAFCFSTAGDILEAVRSSPELSKGPAAPDFKQYSARATGALGESRDCSAEVMCEHFAKKRACIDEACEDEDYPWWDEDPESPEERLQRLALPLFFEPLALARCYGTGAACARTQARRNPTLSARLAAA</sequence>
<dbReference type="EMBL" id="NFIE01000003">
    <property type="protein sequence ID" value="OUN89506.1"/>
    <property type="molecule type" value="Genomic_DNA"/>
</dbReference>
<keyword evidence="3" id="KW-1185">Reference proteome</keyword>
<dbReference type="AlphaFoldDB" id="A0A1Y3XV97"/>
<dbReference type="RefSeq" id="WP_094334947.1">
    <property type="nucleotide sequence ID" value="NZ_NFIE01000003.1"/>
</dbReference>
<feature type="region of interest" description="Disordered" evidence="1">
    <location>
        <begin position="126"/>
        <end position="153"/>
    </location>
</feature>
<comment type="caution">
    <text evidence="2">The sequence shown here is derived from an EMBL/GenBank/DDBJ whole genome shotgun (WGS) entry which is preliminary data.</text>
</comment>
<proteinExistence type="predicted"/>
<name>A0A1Y3XV97_9ACTN</name>
<organism evidence="2 3">
    <name type="scientific">[Collinsella] massiliensis</name>
    <dbReference type="NCBI Taxonomy" id="1232426"/>
    <lineage>
        <taxon>Bacteria</taxon>
        <taxon>Bacillati</taxon>
        <taxon>Actinomycetota</taxon>
        <taxon>Coriobacteriia</taxon>
        <taxon>Coriobacteriales</taxon>
        <taxon>Coriobacteriaceae</taxon>
        <taxon>Enorma</taxon>
    </lineage>
</organism>
<dbReference type="Proteomes" id="UP000195781">
    <property type="component" value="Unassembled WGS sequence"/>
</dbReference>
<gene>
    <name evidence="2" type="ORF">B5G02_01780</name>
</gene>